<evidence type="ECO:0000256" key="2">
    <source>
        <dbReference type="SAM" id="SignalP"/>
    </source>
</evidence>
<keyword evidence="2" id="KW-0732">Signal</keyword>
<dbReference type="AlphaFoldDB" id="A0A3M8A6I8"/>
<dbReference type="Proteomes" id="UP000275048">
    <property type="component" value="Unassembled WGS sequence"/>
</dbReference>
<evidence type="ECO:0008006" key="5">
    <source>
        <dbReference type="Google" id="ProtNLM"/>
    </source>
</evidence>
<reference evidence="3 4" key="1">
    <citation type="submission" date="2018-10" db="EMBL/GenBank/DDBJ databases">
        <title>Isolation, diversity and antibacterial activity of antinobacteria from the wheat rhizosphere soil.</title>
        <authorList>
            <person name="Sun T."/>
        </authorList>
    </citation>
    <scope>NUCLEOTIDE SEQUENCE [LARGE SCALE GENOMIC DNA]</scope>
    <source>
        <strain evidence="3 4">SJ-23</strain>
    </source>
</reference>
<evidence type="ECO:0000313" key="4">
    <source>
        <dbReference type="Proteomes" id="UP000275048"/>
    </source>
</evidence>
<feature type="region of interest" description="Disordered" evidence="1">
    <location>
        <begin position="28"/>
        <end position="53"/>
    </location>
</feature>
<feature type="chain" id="PRO_5018148009" description="Hemagglutinin" evidence="2">
    <location>
        <begin position="29"/>
        <end position="309"/>
    </location>
</feature>
<accession>A0A3M8A6I8</accession>
<dbReference type="EMBL" id="RHHB01000030">
    <property type="protein sequence ID" value="RNB46746.1"/>
    <property type="molecule type" value="Genomic_DNA"/>
</dbReference>
<evidence type="ECO:0000313" key="3">
    <source>
        <dbReference type="EMBL" id="RNB46746.1"/>
    </source>
</evidence>
<evidence type="ECO:0000256" key="1">
    <source>
        <dbReference type="SAM" id="MobiDB-lite"/>
    </source>
</evidence>
<organism evidence="3 4">
    <name type="scientific">Agromyces tardus</name>
    <dbReference type="NCBI Taxonomy" id="2583849"/>
    <lineage>
        <taxon>Bacteria</taxon>
        <taxon>Bacillati</taxon>
        <taxon>Actinomycetota</taxon>
        <taxon>Actinomycetes</taxon>
        <taxon>Micrococcales</taxon>
        <taxon>Microbacteriaceae</taxon>
        <taxon>Agromyces</taxon>
    </lineage>
</organism>
<comment type="caution">
    <text evidence="3">The sequence shown here is derived from an EMBL/GenBank/DDBJ whole genome shotgun (WGS) entry which is preliminary data.</text>
</comment>
<gene>
    <name evidence="3" type="ORF">EDM22_13510</name>
</gene>
<proteinExistence type="predicted"/>
<sequence>MKPTPSRVRTMIVALAASVLLAVTGCTAEPRTTDDTPWGTGVDRPEPPTSEFDPGLIVSDDSFYDAGAMDEDQIQAFLESRRCVPRDTAPCLDDYAESTPTIPAVGGRHCAEYRGGIRERASRIIEKVAAACGVSPRTLLVLLQKEQSLLTRPSLAGYERATGYGCPDTADCEQKYFGFFNQLYNAAWQFRQYTEEPQRAYRVGTVPVQFNPDAACGASPVDIRNQATANLYNYTPYQPSDATLADPDVGDGCSAFGNLNFWRIWNRWFGDPTAERYPAFFPSCLRLVGGHPCPDPAPTVPGVAPRATP</sequence>
<protein>
    <recommendedName>
        <fullName evidence="5">Hemagglutinin</fullName>
    </recommendedName>
</protein>
<name>A0A3M8A6I8_9MICO</name>
<dbReference type="PROSITE" id="PS51257">
    <property type="entry name" value="PROKAR_LIPOPROTEIN"/>
    <property type="match status" value="1"/>
</dbReference>
<keyword evidence="4" id="KW-1185">Reference proteome</keyword>
<feature type="signal peptide" evidence="2">
    <location>
        <begin position="1"/>
        <end position="28"/>
    </location>
</feature>